<feature type="domain" description="4Fe-4S ferredoxin-type" evidence="5">
    <location>
        <begin position="342"/>
        <end position="369"/>
    </location>
</feature>
<evidence type="ECO:0000256" key="3">
    <source>
        <dbReference type="ARBA" id="ARBA00023004"/>
    </source>
</evidence>
<evidence type="ECO:0000313" key="6">
    <source>
        <dbReference type="EMBL" id="QGG48621.1"/>
    </source>
</evidence>
<gene>
    <name evidence="6" type="ORF">FTV88_2528</name>
</gene>
<evidence type="ECO:0000259" key="5">
    <source>
        <dbReference type="PROSITE" id="PS51379"/>
    </source>
</evidence>
<sequence>MATKKDFVAVTACSSYEQLQIDKAVERLLSRLQITDSAIKKGMRIALKPNLVMAKEPERAITTHPALVESIGRILLEKGAIPFLIDSPGGPASQSALATLYERTGMKEVAQRLGIELCFDLSEVEVPLAGKSPIKKVYLLQSIVEADGLINFPKIKTHGQTGYTGAVKNLYGAIAGLRKAEYHFRLQDRAIFAQLLLDLNELLKPMLHIADGVIGMEGDGPTGGVPKPFGYLFASTSPYALDHYVLELIKLQGIETNLLAQQRGLLQPYEVLSGGESIQEVPFRPAKSRQVNFAENYLPRPLAQIVSRRLRPLPRFHQEKCTGCRICLKSCPSQALTFAKIPQLERDKCFGCLCCHELCPEGAVSIRKSLLNRGFWR</sequence>
<feature type="domain" description="4Fe-4S ferredoxin-type" evidence="5">
    <location>
        <begin position="312"/>
        <end position="341"/>
    </location>
</feature>
<name>A0A5Q2N2W8_9FIRM</name>
<keyword evidence="1" id="KW-0004">4Fe-4S</keyword>
<evidence type="ECO:0000313" key="7">
    <source>
        <dbReference type="Proteomes" id="UP000366051"/>
    </source>
</evidence>
<reference evidence="7" key="1">
    <citation type="submission" date="2019-11" db="EMBL/GenBank/DDBJ databases">
        <title>Genome sequence of Heliorestis convoluta strain HH, an alkaliphilic and minimalistic phototrophic bacterium from a soda lake in Egypt.</title>
        <authorList>
            <person name="Dewey E.D."/>
            <person name="Stokes L.M."/>
            <person name="Burchell B.M."/>
            <person name="Shaffer K.N."/>
            <person name="Huntington A.M."/>
            <person name="Baker J.M."/>
            <person name="Nadendla S."/>
            <person name="Giglio M.G."/>
            <person name="Touchman J.W."/>
            <person name="Blankenship R.E."/>
            <person name="Madigan M.T."/>
            <person name="Sattley W.M."/>
        </authorList>
    </citation>
    <scope>NUCLEOTIDE SEQUENCE [LARGE SCALE GENOMIC DNA]</scope>
    <source>
        <strain evidence="7">HH</strain>
    </source>
</reference>
<dbReference type="PROSITE" id="PS00198">
    <property type="entry name" value="4FE4S_FER_1"/>
    <property type="match status" value="2"/>
</dbReference>
<dbReference type="PANTHER" id="PTHR43687:SF1">
    <property type="entry name" value="FERREDOXIN III"/>
    <property type="match status" value="1"/>
</dbReference>
<keyword evidence="2" id="KW-0479">Metal-binding</keyword>
<dbReference type="InterPro" id="IPR007160">
    <property type="entry name" value="DUF362"/>
</dbReference>
<proteinExistence type="predicted"/>
<keyword evidence="4" id="KW-0411">Iron-sulfur</keyword>
<dbReference type="Pfam" id="PF04015">
    <property type="entry name" value="DUF362"/>
    <property type="match status" value="1"/>
</dbReference>
<keyword evidence="7" id="KW-1185">Reference proteome</keyword>
<dbReference type="InterPro" id="IPR017900">
    <property type="entry name" value="4Fe4S_Fe_S_CS"/>
</dbReference>
<dbReference type="AlphaFoldDB" id="A0A5Q2N2W8"/>
<dbReference type="Pfam" id="PF12838">
    <property type="entry name" value="Fer4_7"/>
    <property type="match status" value="1"/>
</dbReference>
<dbReference type="SUPFAM" id="SSF54862">
    <property type="entry name" value="4Fe-4S ferredoxins"/>
    <property type="match status" value="1"/>
</dbReference>
<dbReference type="Gene3D" id="3.30.70.20">
    <property type="match status" value="1"/>
</dbReference>
<dbReference type="RefSeq" id="WP_162008013.1">
    <property type="nucleotide sequence ID" value="NZ_CP045875.1"/>
</dbReference>
<keyword evidence="3" id="KW-0408">Iron</keyword>
<accession>A0A5Q2N2W8</accession>
<evidence type="ECO:0000256" key="4">
    <source>
        <dbReference type="ARBA" id="ARBA00023014"/>
    </source>
</evidence>
<dbReference type="EMBL" id="CP045875">
    <property type="protein sequence ID" value="QGG48621.1"/>
    <property type="molecule type" value="Genomic_DNA"/>
</dbReference>
<dbReference type="GO" id="GO:0046872">
    <property type="term" value="F:metal ion binding"/>
    <property type="evidence" value="ECO:0007669"/>
    <property type="project" value="UniProtKB-KW"/>
</dbReference>
<dbReference type="InterPro" id="IPR017896">
    <property type="entry name" value="4Fe4S_Fe-S-bd"/>
</dbReference>
<evidence type="ECO:0000256" key="2">
    <source>
        <dbReference type="ARBA" id="ARBA00022723"/>
    </source>
</evidence>
<dbReference type="PANTHER" id="PTHR43687">
    <property type="entry name" value="ADENYLYLSULFATE REDUCTASE, BETA SUBUNIT"/>
    <property type="match status" value="1"/>
</dbReference>
<organism evidence="6 7">
    <name type="scientific">Heliorestis convoluta</name>
    <dbReference type="NCBI Taxonomy" id="356322"/>
    <lineage>
        <taxon>Bacteria</taxon>
        <taxon>Bacillati</taxon>
        <taxon>Bacillota</taxon>
        <taxon>Clostridia</taxon>
        <taxon>Eubacteriales</taxon>
        <taxon>Heliobacteriaceae</taxon>
        <taxon>Heliorestis</taxon>
    </lineage>
</organism>
<dbReference type="GO" id="GO:0051539">
    <property type="term" value="F:4 iron, 4 sulfur cluster binding"/>
    <property type="evidence" value="ECO:0007669"/>
    <property type="project" value="UniProtKB-KW"/>
</dbReference>
<evidence type="ECO:0000256" key="1">
    <source>
        <dbReference type="ARBA" id="ARBA00022485"/>
    </source>
</evidence>
<dbReference type="InterPro" id="IPR050572">
    <property type="entry name" value="Fe-S_Ferredoxin"/>
</dbReference>
<protein>
    <submittedName>
        <fullName evidence="6">Iron-sulfur cluster-binding protein</fullName>
    </submittedName>
</protein>
<dbReference type="PROSITE" id="PS51379">
    <property type="entry name" value="4FE4S_FER_2"/>
    <property type="match status" value="2"/>
</dbReference>
<dbReference type="Proteomes" id="UP000366051">
    <property type="component" value="Chromosome"/>
</dbReference>
<dbReference type="KEGG" id="hcv:FTV88_2528"/>